<reference evidence="2 3" key="1">
    <citation type="journal article" date="2011" name="J. Bacteriol.">
        <title>Genome sequence of Haloplasma contractile, an unusual contractile bacterium from a deep-sea anoxic brine lake.</title>
        <authorList>
            <person name="Antunes A."/>
            <person name="Alam I."/>
            <person name="El Dorry H."/>
            <person name="Siam R."/>
            <person name="Robertson A."/>
            <person name="Bajic V.B."/>
            <person name="Stingl U."/>
        </authorList>
    </citation>
    <scope>NUCLEOTIDE SEQUENCE [LARGE SCALE GENOMIC DNA]</scope>
    <source>
        <strain evidence="2 3">SSD-17B</strain>
    </source>
</reference>
<organism evidence="2 3">
    <name type="scientific">Haloplasma contractile SSD-17B</name>
    <dbReference type="NCBI Taxonomy" id="1033810"/>
    <lineage>
        <taxon>Bacteria</taxon>
        <taxon>Bacillati</taxon>
        <taxon>Mycoplasmatota</taxon>
        <taxon>Mollicutes</taxon>
        <taxon>Haloplasmatales</taxon>
        <taxon>Haloplasmataceae</taxon>
        <taxon>Haloplasma</taxon>
    </lineage>
</organism>
<name>U2FIJ6_9MOLU</name>
<dbReference type="InParanoid" id="U2FIJ6"/>
<dbReference type="EMBL" id="AFNU02000017">
    <property type="protein sequence ID" value="ERJ11049.1"/>
    <property type="molecule type" value="Genomic_DNA"/>
</dbReference>
<comment type="caution">
    <text evidence="2">The sequence shown here is derived from an EMBL/GenBank/DDBJ whole genome shotgun (WGS) entry which is preliminary data.</text>
</comment>
<keyword evidence="1" id="KW-1133">Transmembrane helix</keyword>
<evidence type="ECO:0000256" key="1">
    <source>
        <dbReference type="SAM" id="Phobius"/>
    </source>
</evidence>
<proteinExistence type="predicted"/>
<keyword evidence="3" id="KW-1185">Reference proteome</keyword>
<dbReference type="Proteomes" id="UP000005707">
    <property type="component" value="Unassembled WGS sequence"/>
</dbReference>
<gene>
    <name evidence="2" type="ORF">HLPCO_002870</name>
</gene>
<keyword evidence="1" id="KW-0472">Membrane</keyword>
<evidence type="ECO:0000313" key="2">
    <source>
        <dbReference type="EMBL" id="ERJ11049.1"/>
    </source>
</evidence>
<accession>U2FIJ6</accession>
<dbReference type="AlphaFoldDB" id="U2FIJ6"/>
<dbReference type="STRING" id="1033810.HLPCO_002870"/>
<feature type="transmembrane region" description="Helical" evidence="1">
    <location>
        <begin position="42"/>
        <end position="62"/>
    </location>
</feature>
<keyword evidence="1" id="KW-0812">Transmembrane</keyword>
<sequence>MKPNISSKPLYLNLNIFKIDFPIMKYIKIKNIIDNKMSIGNIIPPPLSILIPVVLYHITLYLT</sequence>
<evidence type="ECO:0000313" key="3">
    <source>
        <dbReference type="Proteomes" id="UP000005707"/>
    </source>
</evidence>
<protein>
    <submittedName>
        <fullName evidence="2">Uncharacterized protein</fullName>
    </submittedName>
</protein>
<reference evidence="2 3" key="2">
    <citation type="journal article" date="2013" name="PLoS ONE">
        <title>INDIGO - INtegrated Data Warehouse of MIcrobial GenOmes with Examples from the Red Sea Extremophiles.</title>
        <authorList>
            <person name="Alam I."/>
            <person name="Antunes A."/>
            <person name="Kamau A.A."/>
            <person name="Ba Alawi W."/>
            <person name="Kalkatawi M."/>
            <person name="Stingl U."/>
            <person name="Bajic V.B."/>
        </authorList>
    </citation>
    <scope>NUCLEOTIDE SEQUENCE [LARGE SCALE GENOMIC DNA]</scope>
    <source>
        <strain evidence="2 3">SSD-17B</strain>
    </source>
</reference>